<dbReference type="PANTHER" id="PTHR14009">
    <property type="entry name" value="LEUCINE ZIPPER-EF-HAND CONTAINING TRANSMEMBRANE PROTEIN"/>
    <property type="match status" value="1"/>
</dbReference>
<dbReference type="GO" id="GO:0005743">
    <property type="term" value="C:mitochondrial inner membrane"/>
    <property type="evidence" value="ECO:0007669"/>
    <property type="project" value="UniProtKB-SubCell"/>
</dbReference>
<evidence type="ECO:0000256" key="1">
    <source>
        <dbReference type="ARBA" id="ARBA00004434"/>
    </source>
</evidence>
<dbReference type="PROSITE" id="PS51758">
    <property type="entry name" value="LETM1_RBD"/>
    <property type="match status" value="1"/>
</dbReference>
<protein>
    <submittedName>
        <fullName evidence="11">LETM1 domain-containing protein LETM2, mitochondrial</fullName>
    </submittedName>
</protein>
<keyword evidence="5 7" id="KW-0496">Mitochondrion</keyword>
<organism evidence="11 12">
    <name type="scientific">Scomber scombrus</name>
    <name type="common">Atlantic mackerel</name>
    <name type="synonym">Scomber vernalis</name>
    <dbReference type="NCBI Taxonomy" id="13677"/>
    <lineage>
        <taxon>Eukaryota</taxon>
        <taxon>Metazoa</taxon>
        <taxon>Chordata</taxon>
        <taxon>Craniata</taxon>
        <taxon>Vertebrata</taxon>
        <taxon>Euteleostomi</taxon>
        <taxon>Actinopterygii</taxon>
        <taxon>Neopterygii</taxon>
        <taxon>Teleostei</taxon>
        <taxon>Neoteleostei</taxon>
        <taxon>Acanthomorphata</taxon>
        <taxon>Pelagiaria</taxon>
        <taxon>Scombriformes</taxon>
        <taxon>Scombridae</taxon>
        <taxon>Scomber</taxon>
    </lineage>
</organism>
<dbReference type="PANTHER" id="PTHR14009:SF7">
    <property type="entry name" value="LETM1 DOMAIN-CONTAINING PROTEIN LETM2, MITOCHONDRIAL"/>
    <property type="match status" value="1"/>
</dbReference>
<sequence>MAVFSNQVLLAVTRSRGSYLLSKRHSCSSLSSKAYLHIDPPRHVSSLLPLRHTRHGYPNCYRRHDLSRGQNSALLARALHSSGFWLQDIKQEDTKTSSAAAQDASPGAKTDSVAASAQPQPPSATTPASSAAASTAAAVPPVQERAVIKKALHQRILDELKHYYNGFRLLGIDIKIAGRMVWRLLHGQLLTRRERRRLMRTCADLFRLLPFMVFIIVPFMEFLLPVFLKLFPEMLPSTFETETKKEEKQKKGLAAKLELAKFLQETIAEMARRNKAKAQTEDETQRFSTYVQKVRGTGEQPTTKDIVRFSKLFEDELTLEHLERPQLVALCKLLELQPIGTNNLLRFQLMMQLRTIKADDEMIAAEGVVAMSVSELQAACRSRGMRSLGLTTDQLRQQMQQWLDLHLKENVPPSLLLLSRAMYLTDIKPKAPVIPPVPKLEKAPPTPVENTGANTTSVSSDMLADPARIIKDRPVEEIRDKAPVVSDKPLTPAEVLQAKAATEVSQQSKMSANGV</sequence>
<keyword evidence="2 9" id="KW-0812">Transmembrane</keyword>
<name>A0AAV1MV96_SCOSC</name>
<evidence type="ECO:0000256" key="3">
    <source>
        <dbReference type="ARBA" id="ARBA00022792"/>
    </source>
</evidence>
<proteinExistence type="predicted"/>
<dbReference type="Proteomes" id="UP001314229">
    <property type="component" value="Unassembled WGS sequence"/>
</dbReference>
<comment type="subcellular location">
    <subcellularLocation>
        <location evidence="1">Mitochondrion inner membrane</location>
        <topology evidence="1">Single-pass membrane protein</topology>
    </subcellularLocation>
</comment>
<dbReference type="InterPro" id="IPR044202">
    <property type="entry name" value="LETM1/MDM38-like"/>
</dbReference>
<evidence type="ECO:0000256" key="8">
    <source>
        <dbReference type="SAM" id="MobiDB-lite"/>
    </source>
</evidence>
<evidence type="ECO:0000256" key="4">
    <source>
        <dbReference type="ARBA" id="ARBA00022989"/>
    </source>
</evidence>
<feature type="domain" description="Letm1 RBD" evidence="10">
    <location>
        <begin position="251"/>
        <end position="472"/>
    </location>
</feature>
<dbReference type="GO" id="GO:0030003">
    <property type="term" value="P:intracellular monoatomic cation homeostasis"/>
    <property type="evidence" value="ECO:0007669"/>
    <property type="project" value="TreeGrafter"/>
</dbReference>
<evidence type="ECO:0000256" key="6">
    <source>
        <dbReference type="ARBA" id="ARBA00023136"/>
    </source>
</evidence>
<evidence type="ECO:0000259" key="10">
    <source>
        <dbReference type="PROSITE" id="PS51758"/>
    </source>
</evidence>
<dbReference type="InterPro" id="IPR033122">
    <property type="entry name" value="LETM1-like_RBD"/>
</dbReference>
<feature type="compositionally biased region" description="Low complexity" evidence="8">
    <location>
        <begin position="125"/>
        <end position="137"/>
    </location>
</feature>
<evidence type="ECO:0000313" key="11">
    <source>
        <dbReference type="EMBL" id="CAK6950728.1"/>
    </source>
</evidence>
<gene>
    <name evidence="11" type="ORF">FSCOSCO3_A014860</name>
</gene>
<reference evidence="11 12" key="1">
    <citation type="submission" date="2024-01" db="EMBL/GenBank/DDBJ databases">
        <authorList>
            <person name="Alioto T."/>
            <person name="Alioto T."/>
            <person name="Gomez Garrido J."/>
        </authorList>
    </citation>
    <scope>NUCLEOTIDE SEQUENCE [LARGE SCALE GENOMIC DNA]</scope>
</reference>
<keyword evidence="4 9" id="KW-1133">Transmembrane helix</keyword>
<dbReference type="GO" id="GO:0043022">
    <property type="term" value="F:ribosome binding"/>
    <property type="evidence" value="ECO:0007669"/>
    <property type="project" value="InterPro"/>
</dbReference>
<feature type="transmembrane region" description="Helical" evidence="9">
    <location>
        <begin position="205"/>
        <end position="228"/>
    </location>
</feature>
<keyword evidence="3" id="KW-0999">Mitochondrion inner membrane</keyword>
<keyword evidence="6 9" id="KW-0472">Membrane</keyword>
<dbReference type="AlphaFoldDB" id="A0AAV1MV96"/>
<evidence type="ECO:0000256" key="9">
    <source>
        <dbReference type="SAM" id="Phobius"/>
    </source>
</evidence>
<evidence type="ECO:0000256" key="2">
    <source>
        <dbReference type="ARBA" id="ARBA00022692"/>
    </source>
</evidence>
<feature type="compositionally biased region" description="Polar residues" evidence="8">
    <location>
        <begin position="448"/>
        <end position="459"/>
    </location>
</feature>
<comment type="caution">
    <text evidence="11">The sequence shown here is derived from an EMBL/GenBank/DDBJ whole genome shotgun (WGS) entry which is preliminary data.</text>
</comment>
<feature type="region of interest" description="Disordered" evidence="8">
    <location>
        <begin position="95"/>
        <end position="137"/>
    </location>
</feature>
<keyword evidence="12" id="KW-1185">Reference proteome</keyword>
<evidence type="ECO:0000256" key="5">
    <source>
        <dbReference type="ARBA" id="ARBA00023128"/>
    </source>
</evidence>
<feature type="region of interest" description="Disordered" evidence="8">
    <location>
        <begin position="438"/>
        <end position="459"/>
    </location>
</feature>
<dbReference type="EMBL" id="CAWUFR010000004">
    <property type="protein sequence ID" value="CAK6950728.1"/>
    <property type="molecule type" value="Genomic_DNA"/>
</dbReference>
<accession>A0AAV1MV96</accession>
<dbReference type="Pfam" id="PF07766">
    <property type="entry name" value="LETM1_RBD"/>
    <property type="match status" value="1"/>
</dbReference>
<evidence type="ECO:0000313" key="12">
    <source>
        <dbReference type="Proteomes" id="UP001314229"/>
    </source>
</evidence>
<evidence type="ECO:0000256" key="7">
    <source>
        <dbReference type="PROSITE-ProRule" id="PRU01094"/>
    </source>
</evidence>